<accession>A0AAP2Z2C6</accession>
<evidence type="ECO:0000313" key="3">
    <source>
        <dbReference type="Proteomes" id="UP001320972"/>
    </source>
</evidence>
<dbReference type="Proteomes" id="UP001320972">
    <property type="component" value="Unassembled WGS sequence"/>
</dbReference>
<evidence type="ECO:0000313" key="4">
    <source>
        <dbReference type="Proteomes" id="UP001321018"/>
    </source>
</evidence>
<comment type="caution">
    <text evidence="1">The sequence shown here is derived from an EMBL/GenBank/DDBJ whole genome shotgun (WGS) entry which is preliminary data.</text>
</comment>
<evidence type="ECO:0000313" key="1">
    <source>
        <dbReference type="EMBL" id="MCU4743218.1"/>
    </source>
</evidence>
<proteinExistence type="predicted"/>
<dbReference type="EMBL" id="JAOPKA010000013">
    <property type="protein sequence ID" value="MCU4743218.1"/>
    <property type="molecule type" value="Genomic_DNA"/>
</dbReference>
<dbReference type="RefSeq" id="WP_338005032.1">
    <property type="nucleotide sequence ID" value="NZ_JAOPKA010000013.1"/>
</dbReference>
<dbReference type="EMBL" id="JAOPKB010000002">
    <property type="protein sequence ID" value="MCU4972186.1"/>
    <property type="molecule type" value="Genomic_DNA"/>
</dbReference>
<reference evidence="1 3" key="1">
    <citation type="submission" date="2022-09" db="EMBL/GenBank/DDBJ databases">
        <title>Enrichment on poylsaccharides allowed isolation of novel metabolic and taxonomic groups of Haloarchaea.</title>
        <authorList>
            <person name="Sorokin D.Y."/>
            <person name="Elcheninov A.G."/>
            <person name="Khizhniak T.V."/>
            <person name="Kolganova T.V."/>
            <person name="Kublanov I.V."/>
        </authorList>
    </citation>
    <scope>NUCLEOTIDE SEQUENCE</scope>
    <source>
        <strain evidence="2 3">AArc-m2/3/4</strain>
        <strain evidence="1">AArc-xg1-1</strain>
    </source>
</reference>
<dbReference type="Proteomes" id="UP001321018">
    <property type="component" value="Unassembled WGS sequence"/>
</dbReference>
<name>A0AAP2Z2C6_9EURY</name>
<evidence type="ECO:0000313" key="2">
    <source>
        <dbReference type="EMBL" id="MCU4972186.1"/>
    </source>
</evidence>
<dbReference type="AlphaFoldDB" id="A0AAP2Z2C6"/>
<sequence length="55" mass="6306">MPYQFECERADCEFVVRSNADDEVARLARAHARVGHRGRFAQVDIERGIERVDAS</sequence>
<gene>
    <name evidence="2" type="ORF">OB955_05490</name>
    <name evidence="1" type="ORF">OB960_17665</name>
</gene>
<keyword evidence="3" id="KW-1185">Reference proteome</keyword>
<organism evidence="1 4">
    <name type="scientific">Natronoglomus mannanivorans</name>
    <dbReference type="NCBI Taxonomy" id="2979990"/>
    <lineage>
        <taxon>Archaea</taxon>
        <taxon>Methanobacteriati</taxon>
        <taxon>Methanobacteriota</taxon>
        <taxon>Stenosarchaea group</taxon>
        <taxon>Halobacteria</taxon>
        <taxon>Halobacteriales</taxon>
        <taxon>Natrialbaceae</taxon>
        <taxon>Natronoglomus</taxon>
    </lineage>
</organism>
<protein>
    <submittedName>
        <fullName evidence="1">DUF1059 domain-containing protein</fullName>
    </submittedName>
</protein>